<reference evidence="3" key="2">
    <citation type="submission" date="2025-08" db="UniProtKB">
        <authorList>
            <consortium name="RefSeq"/>
        </authorList>
    </citation>
    <scope>IDENTIFICATION</scope>
</reference>
<evidence type="ECO:0000313" key="3">
    <source>
        <dbReference type="RefSeq" id="XP_016652617.1"/>
    </source>
</evidence>
<evidence type="ECO:0000256" key="1">
    <source>
        <dbReference type="SAM" id="MobiDB-lite"/>
    </source>
</evidence>
<gene>
    <name evidence="3" type="primary">LOC107881981</name>
</gene>
<name>A0ABM1LYZ0_PRUMU</name>
<reference evidence="2" key="1">
    <citation type="journal article" date="2012" name="Nat. Commun.">
        <title>The genome of Prunus mume.</title>
        <authorList>
            <person name="Zhang Q."/>
            <person name="Chen W."/>
            <person name="Sun L."/>
            <person name="Zhao F."/>
            <person name="Huang B."/>
            <person name="Yang W."/>
            <person name="Tao Y."/>
            <person name="Wang J."/>
            <person name="Yuan Z."/>
            <person name="Fan G."/>
            <person name="Xing Z."/>
            <person name="Han C."/>
            <person name="Pan H."/>
            <person name="Zhong X."/>
            <person name="Shi W."/>
            <person name="Liang X."/>
            <person name="Du D."/>
            <person name="Sun F."/>
            <person name="Xu Z."/>
            <person name="Hao R."/>
            <person name="Lv T."/>
            <person name="Lv Y."/>
            <person name="Zheng Z."/>
            <person name="Sun M."/>
            <person name="Luo L."/>
            <person name="Cai M."/>
            <person name="Gao Y."/>
            <person name="Wang J."/>
            <person name="Yin Y."/>
            <person name="Xu X."/>
            <person name="Cheng T."/>
            <person name="Wang J."/>
        </authorList>
    </citation>
    <scope>NUCLEOTIDE SEQUENCE [LARGE SCALE GENOMIC DNA]</scope>
</reference>
<proteinExistence type="predicted"/>
<feature type="region of interest" description="Disordered" evidence="1">
    <location>
        <begin position="1"/>
        <end position="23"/>
    </location>
</feature>
<dbReference type="RefSeq" id="XP_016652617.1">
    <property type="nucleotide sequence ID" value="XM_016797131.1"/>
</dbReference>
<organism evidence="2 3">
    <name type="scientific">Prunus mume</name>
    <name type="common">Japanese apricot</name>
    <name type="synonym">Armeniaca mume</name>
    <dbReference type="NCBI Taxonomy" id="102107"/>
    <lineage>
        <taxon>Eukaryota</taxon>
        <taxon>Viridiplantae</taxon>
        <taxon>Streptophyta</taxon>
        <taxon>Embryophyta</taxon>
        <taxon>Tracheophyta</taxon>
        <taxon>Spermatophyta</taxon>
        <taxon>Magnoliopsida</taxon>
        <taxon>eudicotyledons</taxon>
        <taxon>Gunneridae</taxon>
        <taxon>Pentapetalae</taxon>
        <taxon>rosids</taxon>
        <taxon>fabids</taxon>
        <taxon>Rosales</taxon>
        <taxon>Rosaceae</taxon>
        <taxon>Amygdaloideae</taxon>
        <taxon>Amygdaleae</taxon>
        <taxon>Prunus</taxon>
    </lineage>
</organism>
<dbReference type="Proteomes" id="UP000694861">
    <property type="component" value="Unplaced"/>
</dbReference>
<sequence length="161" mass="18427">MNEHGQIPKPIRKPNQQDNRDTGKFCRYHQQNNHNTEDCISLRKIVERLIREGKLDQYIARPLQALAPNANRQINMNSTISGGPTLVGPSNRSVKQYVRAAHHPQVFGIETDRHHKVPKVGWEPITFCEEEEEGIIYPHDDPMIIGAEITNYDVGRVLIDT</sequence>
<evidence type="ECO:0000313" key="2">
    <source>
        <dbReference type="Proteomes" id="UP000694861"/>
    </source>
</evidence>
<accession>A0ABM1LYZ0</accession>
<dbReference type="GeneID" id="107881981"/>
<protein>
    <submittedName>
        <fullName evidence="3">Uncharacterized protein LOC107881981</fullName>
    </submittedName>
</protein>
<keyword evidence="2" id="KW-1185">Reference proteome</keyword>